<evidence type="ECO:0000256" key="3">
    <source>
        <dbReference type="ARBA" id="ARBA00023002"/>
    </source>
</evidence>
<proteinExistence type="inferred from homology"/>
<dbReference type="EC" id="1.6.5.-" evidence="6"/>
<comment type="caution">
    <text evidence="6">Lacks conserved residue(s) required for the propagation of feature annotation.</text>
</comment>
<feature type="domain" description="Flavodoxin-like fold" evidence="7">
    <location>
        <begin position="3"/>
        <end position="205"/>
    </location>
</feature>
<reference evidence="8 9" key="1">
    <citation type="submission" date="2019-08" db="EMBL/GenBank/DDBJ databases">
        <title>Deep-cultivation of Planctomycetes and their phenomic and genomic characterization uncovers novel biology.</title>
        <authorList>
            <person name="Wiegand S."/>
            <person name="Jogler M."/>
            <person name="Boedeker C."/>
            <person name="Pinto D."/>
            <person name="Vollmers J."/>
            <person name="Rivas-Marin E."/>
            <person name="Kohn T."/>
            <person name="Peeters S.H."/>
            <person name="Heuer A."/>
            <person name="Rast P."/>
            <person name="Oberbeckmann S."/>
            <person name="Bunk B."/>
            <person name="Jeske O."/>
            <person name="Meyerdierks A."/>
            <person name="Storesund J.E."/>
            <person name="Kallscheuer N."/>
            <person name="Luecker S."/>
            <person name="Lage O.M."/>
            <person name="Pohl T."/>
            <person name="Merkel B.J."/>
            <person name="Hornburger P."/>
            <person name="Mueller R.-W."/>
            <person name="Bruemmer F."/>
            <person name="Labrenz M."/>
            <person name="Spormann A.M."/>
            <person name="Op den Camp H."/>
            <person name="Overmann J."/>
            <person name="Amann R."/>
            <person name="Jetten M.S.M."/>
            <person name="Mascher T."/>
            <person name="Medema M.H."/>
            <person name="Devos D.P."/>
            <person name="Kaster A.-K."/>
            <person name="Ovreas L."/>
            <person name="Rohde M."/>
            <person name="Galperin M.Y."/>
            <person name="Jogler C."/>
        </authorList>
    </citation>
    <scope>NUCLEOTIDE SEQUENCE [LARGE SCALE GENOMIC DNA]</scope>
    <source>
        <strain evidence="8 9">Pr1d</strain>
    </source>
</reference>
<gene>
    <name evidence="8" type="primary">azoR1</name>
    <name evidence="6" type="synonym">azoR</name>
    <name evidence="8" type="ORF">Pr1d_20360</name>
</gene>
<protein>
    <recommendedName>
        <fullName evidence="6">FMN dependent NADH:quinone oxidoreductase</fullName>
        <ecNumber evidence="6">1.6.5.-</ecNumber>
    </recommendedName>
    <alternativeName>
        <fullName evidence="6">Azo-dye reductase</fullName>
    </alternativeName>
    <alternativeName>
        <fullName evidence="6">FMN-dependent NADH-azo compound oxidoreductase</fullName>
    </alternativeName>
    <alternativeName>
        <fullName evidence="6">FMN-dependent NADH-azoreductase</fullName>
        <ecNumber evidence="6">1.7.1.17</ecNumber>
    </alternativeName>
</protein>
<evidence type="ECO:0000256" key="6">
    <source>
        <dbReference type="HAMAP-Rule" id="MF_01216"/>
    </source>
</evidence>
<comment type="cofactor">
    <cofactor evidence="6">
        <name>FMN</name>
        <dbReference type="ChEBI" id="CHEBI:58210"/>
    </cofactor>
    <text evidence="6">Binds 1 FMN per subunit.</text>
</comment>
<evidence type="ECO:0000313" key="9">
    <source>
        <dbReference type="Proteomes" id="UP000323917"/>
    </source>
</evidence>
<organism evidence="8 9">
    <name type="scientific">Bythopirellula goksoeyrii</name>
    <dbReference type="NCBI Taxonomy" id="1400387"/>
    <lineage>
        <taxon>Bacteria</taxon>
        <taxon>Pseudomonadati</taxon>
        <taxon>Planctomycetota</taxon>
        <taxon>Planctomycetia</taxon>
        <taxon>Pirellulales</taxon>
        <taxon>Lacipirellulaceae</taxon>
        <taxon>Bythopirellula</taxon>
    </lineage>
</organism>
<feature type="binding site" evidence="6">
    <location>
        <position position="10"/>
    </location>
    <ligand>
        <name>FMN</name>
        <dbReference type="ChEBI" id="CHEBI:58210"/>
    </ligand>
</feature>
<dbReference type="InterPro" id="IPR003680">
    <property type="entry name" value="Flavodoxin_fold"/>
</dbReference>
<evidence type="ECO:0000313" key="8">
    <source>
        <dbReference type="EMBL" id="QEG34752.1"/>
    </source>
</evidence>
<accession>A0A5B9QB65</accession>
<dbReference type="SUPFAM" id="SSF52218">
    <property type="entry name" value="Flavoproteins"/>
    <property type="match status" value="1"/>
</dbReference>
<evidence type="ECO:0000256" key="2">
    <source>
        <dbReference type="ARBA" id="ARBA00022643"/>
    </source>
</evidence>
<dbReference type="PANTHER" id="PTHR43741:SF2">
    <property type="entry name" value="FMN-DEPENDENT NADH:QUINONE OXIDOREDUCTASE"/>
    <property type="match status" value="1"/>
</dbReference>
<keyword evidence="3 6" id="KW-0560">Oxidoreductase</keyword>
<dbReference type="InterPro" id="IPR023048">
    <property type="entry name" value="NADH:quinone_OxRdtase_FMN_depd"/>
</dbReference>
<evidence type="ECO:0000256" key="5">
    <source>
        <dbReference type="ARBA" id="ARBA00048542"/>
    </source>
</evidence>
<dbReference type="Gene3D" id="3.40.50.360">
    <property type="match status" value="1"/>
</dbReference>
<dbReference type="Proteomes" id="UP000323917">
    <property type="component" value="Chromosome"/>
</dbReference>
<comment type="function">
    <text evidence="6">Also exhibits azoreductase activity. Catalyzes the reductive cleavage of the azo bond in aromatic azo compounds to the corresponding amines.</text>
</comment>
<dbReference type="EMBL" id="CP042913">
    <property type="protein sequence ID" value="QEG34752.1"/>
    <property type="molecule type" value="Genomic_DNA"/>
</dbReference>
<evidence type="ECO:0000256" key="4">
    <source>
        <dbReference type="ARBA" id="ARBA00023027"/>
    </source>
</evidence>
<comment type="subunit">
    <text evidence="6">Homodimer.</text>
</comment>
<dbReference type="OrthoDB" id="9805013at2"/>
<dbReference type="KEGG" id="bgok:Pr1d_20360"/>
<comment type="catalytic activity">
    <reaction evidence="5">
        <text>N,N-dimethyl-1,4-phenylenediamine + anthranilate + 2 NAD(+) = 2-(4-dimethylaminophenyl)diazenylbenzoate + 2 NADH + 2 H(+)</text>
        <dbReference type="Rhea" id="RHEA:55872"/>
        <dbReference type="ChEBI" id="CHEBI:15378"/>
        <dbReference type="ChEBI" id="CHEBI:15783"/>
        <dbReference type="ChEBI" id="CHEBI:16567"/>
        <dbReference type="ChEBI" id="CHEBI:57540"/>
        <dbReference type="ChEBI" id="CHEBI:57945"/>
        <dbReference type="ChEBI" id="CHEBI:71579"/>
        <dbReference type="EC" id="1.7.1.17"/>
    </reaction>
    <physiologicalReaction direction="right-to-left" evidence="5">
        <dbReference type="Rhea" id="RHEA:55874"/>
    </physiologicalReaction>
</comment>
<dbReference type="GO" id="GO:0010181">
    <property type="term" value="F:FMN binding"/>
    <property type="evidence" value="ECO:0007669"/>
    <property type="project" value="UniProtKB-UniRule"/>
</dbReference>
<evidence type="ECO:0000256" key="1">
    <source>
        <dbReference type="ARBA" id="ARBA00022630"/>
    </source>
</evidence>
<comment type="catalytic activity">
    <reaction evidence="6">
        <text>2 a quinone + NADH + H(+) = 2 a 1,4-benzosemiquinone + NAD(+)</text>
        <dbReference type="Rhea" id="RHEA:65952"/>
        <dbReference type="ChEBI" id="CHEBI:15378"/>
        <dbReference type="ChEBI" id="CHEBI:57540"/>
        <dbReference type="ChEBI" id="CHEBI:57945"/>
        <dbReference type="ChEBI" id="CHEBI:132124"/>
        <dbReference type="ChEBI" id="CHEBI:134225"/>
    </reaction>
</comment>
<dbReference type="HAMAP" id="MF_01216">
    <property type="entry name" value="Azoreductase_type1"/>
    <property type="match status" value="1"/>
</dbReference>
<dbReference type="AlphaFoldDB" id="A0A5B9QB65"/>
<comment type="function">
    <text evidence="6">Quinone reductase that provides resistance to thiol-specific stress caused by electrophilic quinones.</text>
</comment>
<keyword evidence="4 6" id="KW-0520">NAD</keyword>
<comment type="similarity">
    <text evidence="6">Belongs to the azoreductase type 1 family.</text>
</comment>
<sequence>MTTILKLNASARSERSLTRRLSSQFVRNWLKHRPKDVVIERDVGREPPPPVTDEWIACAFTPPADRSEEQEKMLTLSDALIAELAAADIILLGTPMYNYGMPSSLKAWFDQVIRVNKTFSFDLDRGDFPLEPLLSNKILVILTSSGEFGFEVGGVREHMNHLVPHIKTCSFYLGVNGDDDIHHIGIEYQEFGDDRHRRSIDEAQAGVATLVEKLVQTL</sequence>
<dbReference type="GO" id="GO:0009055">
    <property type="term" value="F:electron transfer activity"/>
    <property type="evidence" value="ECO:0007669"/>
    <property type="project" value="UniProtKB-UniRule"/>
</dbReference>
<evidence type="ECO:0000259" key="7">
    <source>
        <dbReference type="Pfam" id="PF02525"/>
    </source>
</evidence>
<keyword evidence="1 6" id="KW-0285">Flavoprotein</keyword>
<name>A0A5B9QB65_9BACT</name>
<dbReference type="InterPro" id="IPR050104">
    <property type="entry name" value="FMN-dep_NADH:Q_OxRdtase_AzoR1"/>
</dbReference>
<dbReference type="GO" id="GO:0016655">
    <property type="term" value="F:oxidoreductase activity, acting on NAD(P)H, quinone or similar compound as acceptor"/>
    <property type="evidence" value="ECO:0007669"/>
    <property type="project" value="InterPro"/>
</dbReference>
<keyword evidence="9" id="KW-1185">Reference proteome</keyword>
<dbReference type="PANTHER" id="PTHR43741">
    <property type="entry name" value="FMN-DEPENDENT NADH-AZOREDUCTASE 1"/>
    <property type="match status" value="1"/>
</dbReference>
<dbReference type="GO" id="GO:0016652">
    <property type="term" value="F:oxidoreductase activity, acting on NAD(P)H as acceptor"/>
    <property type="evidence" value="ECO:0007669"/>
    <property type="project" value="UniProtKB-UniRule"/>
</dbReference>
<dbReference type="InterPro" id="IPR029039">
    <property type="entry name" value="Flavoprotein-like_sf"/>
</dbReference>
<dbReference type="Pfam" id="PF02525">
    <property type="entry name" value="Flavodoxin_2"/>
    <property type="match status" value="1"/>
</dbReference>
<keyword evidence="2 6" id="KW-0288">FMN</keyword>
<dbReference type="EC" id="1.7.1.17" evidence="6"/>
<dbReference type="RefSeq" id="WP_148073361.1">
    <property type="nucleotide sequence ID" value="NZ_CP042913.1"/>
</dbReference>